<gene>
    <name evidence="2" type="ORF">BSTOLATCC_MIC64248</name>
</gene>
<dbReference type="Proteomes" id="UP001162131">
    <property type="component" value="Unassembled WGS sequence"/>
</dbReference>
<feature type="transmembrane region" description="Helical" evidence="1">
    <location>
        <begin position="111"/>
        <end position="131"/>
    </location>
</feature>
<evidence type="ECO:0000256" key="1">
    <source>
        <dbReference type="SAM" id="Phobius"/>
    </source>
</evidence>
<feature type="transmembrane region" description="Helical" evidence="1">
    <location>
        <begin position="151"/>
        <end position="172"/>
    </location>
</feature>
<comment type="caution">
    <text evidence="2">The sequence shown here is derived from an EMBL/GenBank/DDBJ whole genome shotgun (WGS) entry which is preliminary data.</text>
</comment>
<keyword evidence="1" id="KW-0812">Transmembrane</keyword>
<protein>
    <submittedName>
        <fullName evidence="2">Uncharacterized protein</fullName>
    </submittedName>
</protein>
<feature type="transmembrane region" description="Helical" evidence="1">
    <location>
        <begin position="68"/>
        <end position="86"/>
    </location>
</feature>
<accession>A0AAU9KAN1</accession>
<keyword evidence="1" id="KW-0472">Membrane</keyword>
<name>A0AAU9KAN1_9CILI</name>
<feature type="transmembrane region" description="Helical" evidence="1">
    <location>
        <begin position="12"/>
        <end position="33"/>
    </location>
</feature>
<keyword evidence="3" id="KW-1185">Reference proteome</keyword>
<evidence type="ECO:0000313" key="2">
    <source>
        <dbReference type="EMBL" id="CAG9335528.1"/>
    </source>
</evidence>
<sequence length="204" mass="23567">MNSFQSPYRESPLAIFIFSTYDFSTMDFILISISTDKFKILLENFNGTPMEHCHMKIYQSPYRQDPSFQFFFSTNHFSIIGSIFILKPTRSQDYTGDFNCKSIGVLPRQELSIALSASPSWSFIFLILLLQNDSILMLRSTDKSRFNSTSFGLLPFFHLHIYFYIINSIFILRIKDSQDYVGDFSGIPIGVLYEELSIALLVNC</sequence>
<evidence type="ECO:0000313" key="3">
    <source>
        <dbReference type="Proteomes" id="UP001162131"/>
    </source>
</evidence>
<keyword evidence="1" id="KW-1133">Transmembrane helix</keyword>
<dbReference type="EMBL" id="CAJZBQ010000062">
    <property type="protein sequence ID" value="CAG9335528.1"/>
    <property type="molecule type" value="Genomic_DNA"/>
</dbReference>
<dbReference type="AlphaFoldDB" id="A0AAU9KAN1"/>
<proteinExistence type="predicted"/>
<organism evidence="2 3">
    <name type="scientific">Blepharisma stoltei</name>
    <dbReference type="NCBI Taxonomy" id="1481888"/>
    <lineage>
        <taxon>Eukaryota</taxon>
        <taxon>Sar</taxon>
        <taxon>Alveolata</taxon>
        <taxon>Ciliophora</taxon>
        <taxon>Postciliodesmatophora</taxon>
        <taxon>Heterotrichea</taxon>
        <taxon>Heterotrichida</taxon>
        <taxon>Blepharismidae</taxon>
        <taxon>Blepharisma</taxon>
    </lineage>
</organism>
<reference evidence="2" key="1">
    <citation type="submission" date="2021-09" db="EMBL/GenBank/DDBJ databases">
        <authorList>
            <consortium name="AG Swart"/>
            <person name="Singh M."/>
            <person name="Singh A."/>
            <person name="Seah K."/>
            <person name="Emmerich C."/>
        </authorList>
    </citation>
    <scope>NUCLEOTIDE SEQUENCE</scope>
    <source>
        <strain evidence="2">ATCC30299</strain>
    </source>
</reference>